<dbReference type="HAMAP" id="MF_00236">
    <property type="entry name" value="TatA_E"/>
    <property type="match status" value="1"/>
</dbReference>
<dbReference type="Gene3D" id="1.20.5.3310">
    <property type="match status" value="1"/>
</dbReference>
<protein>
    <submittedName>
        <fullName evidence="11">Sec-independent protein translocase protein TatA</fullName>
    </submittedName>
</protein>
<evidence type="ECO:0000256" key="6">
    <source>
        <dbReference type="ARBA" id="ARBA00022989"/>
    </source>
</evidence>
<evidence type="ECO:0000256" key="3">
    <source>
        <dbReference type="ARBA" id="ARBA00022475"/>
    </source>
</evidence>
<keyword evidence="6 10" id="KW-1133">Transmembrane helix</keyword>
<evidence type="ECO:0000256" key="2">
    <source>
        <dbReference type="ARBA" id="ARBA00022448"/>
    </source>
</evidence>
<evidence type="ECO:0000313" key="12">
    <source>
        <dbReference type="Proteomes" id="UP001174909"/>
    </source>
</evidence>
<dbReference type="InterPro" id="IPR003369">
    <property type="entry name" value="TatA/B/E"/>
</dbReference>
<name>A0AA35W2T5_GEOBA</name>
<reference evidence="11" key="1">
    <citation type="submission" date="2023-03" db="EMBL/GenBank/DDBJ databases">
        <authorList>
            <person name="Steffen K."/>
            <person name="Cardenas P."/>
        </authorList>
    </citation>
    <scope>NUCLEOTIDE SEQUENCE</scope>
</reference>
<dbReference type="NCBIfam" id="TIGR01411">
    <property type="entry name" value="tatAE"/>
    <property type="match status" value="1"/>
</dbReference>
<keyword evidence="2" id="KW-0813">Transport</keyword>
<dbReference type="AlphaFoldDB" id="A0AA35W2T5"/>
<comment type="subcellular location">
    <subcellularLocation>
        <location evidence="1">Cell membrane</location>
        <topology evidence="1">Single-pass membrane protein</topology>
    </subcellularLocation>
</comment>
<evidence type="ECO:0000256" key="7">
    <source>
        <dbReference type="ARBA" id="ARBA00023010"/>
    </source>
</evidence>
<evidence type="ECO:0000256" key="8">
    <source>
        <dbReference type="ARBA" id="ARBA00023136"/>
    </source>
</evidence>
<dbReference type="GO" id="GO:0005886">
    <property type="term" value="C:plasma membrane"/>
    <property type="evidence" value="ECO:0007669"/>
    <property type="project" value="UniProtKB-SubCell"/>
</dbReference>
<dbReference type="PANTHER" id="PTHR42982:SF1">
    <property type="entry name" value="SEC-INDEPENDENT PROTEIN TRANSLOCASE PROTEIN TATA"/>
    <property type="match status" value="1"/>
</dbReference>
<dbReference type="Pfam" id="PF02416">
    <property type="entry name" value="TatA_B_E"/>
    <property type="match status" value="1"/>
</dbReference>
<evidence type="ECO:0000256" key="5">
    <source>
        <dbReference type="ARBA" id="ARBA00022927"/>
    </source>
</evidence>
<keyword evidence="4 10" id="KW-0812">Transmembrane</keyword>
<organism evidence="11 12">
    <name type="scientific">Geodia barretti</name>
    <name type="common">Barrett's horny sponge</name>
    <dbReference type="NCBI Taxonomy" id="519541"/>
    <lineage>
        <taxon>Eukaryota</taxon>
        <taxon>Metazoa</taxon>
        <taxon>Porifera</taxon>
        <taxon>Demospongiae</taxon>
        <taxon>Heteroscleromorpha</taxon>
        <taxon>Tetractinellida</taxon>
        <taxon>Astrophorina</taxon>
        <taxon>Geodiidae</taxon>
        <taxon>Geodia</taxon>
    </lineage>
</organism>
<dbReference type="PANTHER" id="PTHR42982">
    <property type="entry name" value="SEC-INDEPENDENT PROTEIN TRANSLOCASE PROTEIN TATA"/>
    <property type="match status" value="1"/>
</dbReference>
<comment type="caution">
    <text evidence="11">The sequence shown here is derived from an EMBL/GenBank/DDBJ whole genome shotgun (WGS) entry which is preliminary data.</text>
</comment>
<gene>
    <name evidence="11" type="ORF">GBAR_LOCUS133</name>
</gene>
<keyword evidence="5" id="KW-0653">Protein transport</keyword>
<feature type="compositionally biased region" description="Polar residues" evidence="9">
    <location>
        <begin position="41"/>
        <end position="68"/>
    </location>
</feature>
<accession>A0AA35W2T5</accession>
<sequence length="68" mass="7231">MGFGPIGLPQILIILLIVLLIFGAKRLPEIGSSLGKGIRSFKSSVTGEEESNQTTVKSETSDSNTEPK</sequence>
<keyword evidence="3" id="KW-1003">Cell membrane</keyword>
<evidence type="ECO:0000256" key="9">
    <source>
        <dbReference type="SAM" id="MobiDB-lite"/>
    </source>
</evidence>
<feature type="transmembrane region" description="Helical" evidence="10">
    <location>
        <begin position="6"/>
        <end position="24"/>
    </location>
</feature>
<dbReference type="InterPro" id="IPR006312">
    <property type="entry name" value="TatA/E"/>
</dbReference>
<dbReference type="Proteomes" id="UP001174909">
    <property type="component" value="Unassembled WGS sequence"/>
</dbReference>
<proteinExistence type="inferred from homology"/>
<dbReference type="EMBL" id="CASHTH010000022">
    <property type="protein sequence ID" value="CAI7989121.1"/>
    <property type="molecule type" value="Genomic_DNA"/>
</dbReference>
<evidence type="ECO:0000256" key="10">
    <source>
        <dbReference type="SAM" id="Phobius"/>
    </source>
</evidence>
<dbReference type="GO" id="GO:0043953">
    <property type="term" value="P:protein transport by the Tat complex"/>
    <property type="evidence" value="ECO:0007669"/>
    <property type="project" value="InterPro"/>
</dbReference>
<keyword evidence="7" id="KW-0811">Translocation</keyword>
<evidence type="ECO:0000256" key="1">
    <source>
        <dbReference type="ARBA" id="ARBA00004162"/>
    </source>
</evidence>
<keyword evidence="12" id="KW-1185">Reference proteome</keyword>
<keyword evidence="8 10" id="KW-0472">Membrane</keyword>
<evidence type="ECO:0000313" key="11">
    <source>
        <dbReference type="EMBL" id="CAI7989121.1"/>
    </source>
</evidence>
<evidence type="ECO:0000256" key="4">
    <source>
        <dbReference type="ARBA" id="ARBA00022692"/>
    </source>
</evidence>
<feature type="region of interest" description="Disordered" evidence="9">
    <location>
        <begin position="31"/>
        <end position="68"/>
    </location>
</feature>